<gene>
    <name evidence="1" type="ORF">JMN37_10255</name>
</gene>
<evidence type="ECO:0000313" key="1">
    <source>
        <dbReference type="EMBL" id="MCO6395344.1"/>
    </source>
</evidence>
<dbReference type="RefSeq" id="WP_252932074.1">
    <property type="nucleotide sequence ID" value="NZ_JAEUWV010000023.1"/>
</dbReference>
<organism evidence="1 2">
    <name type="scientific">Corynebacterium lipophilum</name>
    <dbReference type="NCBI Taxonomy" id="2804918"/>
    <lineage>
        <taxon>Bacteria</taxon>
        <taxon>Bacillati</taxon>
        <taxon>Actinomycetota</taxon>
        <taxon>Actinomycetes</taxon>
        <taxon>Mycobacteriales</taxon>
        <taxon>Corynebacteriaceae</taxon>
        <taxon>Corynebacterium</taxon>
    </lineage>
</organism>
<evidence type="ECO:0008006" key="3">
    <source>
        <dbReference type="Google" id="ProtNLM"/>
    </source>
</evidence>
<dbReference type="EMBL" id="JAEUWV010000023">
    <property type="protein sequence ID" value="MCO6395344.1"/>
    <property type="molecule type" value="Genomic_DNA"/>
</dbReference>
<sequence length="279" mass="29934">MCNQSESVIQLAMGVQVLSRGPHALQFGLDATRSGIIEVGDARAVAAVLDSLSAPRPLPEVVRRLAVSMDADAARSLIQDLIAYRVLVEVSRPEVLLIGTSTLANTLVETLRASGIHVRSPEPTQPLSRFLFDAPSPLPLIIVDQAHRTRALAAYTRHRTGPVLPVLQIDTRVLIGPYAVGVEGPCLICREHYLLERDPQWAAIAAAAPAGVRNPDPVVIQAGVAAAATMTRRICQLPDPPGVSAPDPRTGDTLLVDPFNRTPLKTLHLQPHPDCPLCF</sequence>
<proteinExistence type="predicted"/>
<evidence type="ECO:0000313" key="2">
    <source>
        <dbReference type="Proteomes" id="UP001205920"/>
    </source>
</evidence>
<accession>A0AAW5HUZ3</accession>
<dbReference type="Gene3D" id="3.40.50.720">
    <property type="entry name" value="NAD(P)-binding Rossmann-like Domain"/>
    <property type="match status" value="1"/>
</dbReference>
<reference evidence="1 2" key="1">
    <citation type="submission" date="2021-01" db="EMBL/GenBank/DDBJ databases">
        <title>Identification and Characterization of Corynebacterium sp.</title>
        <authorList>
            <person name="Luo Q."/>
            <person name="Qu P."/>
            <person name="Chen Q."/>
        </authorList>
    </citation>
    <scope>NUCLEOTIDE SEQUENCE [LARGE SCALE GENOMIC DNA]</scope>
    <source>
        <strain evidence="1 2">MC-18</strain>
    </source>
</reference>
<protein>
    <recommendedName>
        <fullName evidence="3">Bacteriocin biosynthesis cyclodehydratase domain-containing protein</fullName>
    </recommendedName>
</protein>
<name>A0AAW5HUZ3_9CORY</name>
<comment type="caution">
    <text evidence="1">The sequence shown here is derived from an EMBL/GenBank/DDBJ whole genome shotgun (WGS) entry which is preliminary data.</text>
</comment>
<dbReference type="Proteomes" id="UP001205920">
    <property type="component" value="Unassembled WGS sequence"/>
</dbReference>
<dbReference type="AlphaFoldDB" id="A0AAW5HUZ3"/>
<keyword evidence="2" id="KW-1185">Reference proteome</keyword>